<dbReference type="RefSeq" id="WP_117452647.1">
    <property type="nucleotide sequence ID" value="NZ_CP060636.1"/>
</dbReference>
<accession>A0A7G9GS13</accession>
<evidence type="ECO:0000313" key="2">
    <source>
        <dbReference type="Proteomes" id="UP000515856"/>
    </source>
</evidence>
<protein>
    <submittedName>
        <fullName evidence="1">Uncharacterized protein</fullName>
    </submittedName>
</protein>
<evidence type="ECO:0000313" key="1">
    <source>
        <dbReference type="EMBL" id="QNM13595.1"/>
    </source>
</evidence>
<sequence length="129" mass="15369">MVQYEMYFTNEYTEEIISDLCNIMKLPYSDEKVNKAMSEKDIYSKDNLLIIQNKECFICTNCSNIDYIYPLIIRCPDALSEAVNQCMFTWDQQIRLEYCQEPSKGIPNVYSNDNTLLKYLEDVYQMRFL</sequence>
<dbReference type="KEGG" id="ehn:H9Q80_06505"/>
<keyword evidence="2" id="KW-1185">Reference proteome</keyword>
<gene>
    <name evidence="1" type="ORF">H9Q80_06505</name>
</gene>
<name>A0A7G9GS13_9FIRM</name>
<dbReference type="AlphaFoldDB" id="A0A7G9GS13"/>
<reference evidence="1 2" key="1">
    <citation type="submission" date="2020-08" db="EMBL/GenBank/DDBJ databases">
        <authorList>
            <person name="Liu C."/>
            <person name="Sun Q."/>
        </authorList>
    </citation>
    <scope>NUCLEOTIDE SEQUENCE [LARGE SCALE GENOMIC DNA]</scope>
    <source>
        <strain evidence="1 2">NSJ-61</strain>
    </source>
</reference>
<proteinExistence type="predicted"/>
<organism evidence="1 2">
    <name type="scientific">[Eubacterium] hominis</name>
    <dbReference type="NCBI Taxonomy" id="2764325"/>
    <lineage>
        <taxon>Bacteria</taxon>
        <taxon>Bacillati</taxon>
        <taxon>Bacillota</taxon>
        <taxon>Erysipelotrichia</taxon>
        <taxon>Erysipelotrichales</taxon>
        <taxon>Erysipelotrichaceae</taxon>
        <taxon>Amedibacillus</taxon>
    </lineage>
</organism>
<dbReference type="EMBL" id="CP060636">
    <property type="protein sequence ID" value="QNM13595.1"/>
    <property type="molecule type" value="Genomic_DNA"/>
</dbReference>
<dbReference type="Proteomes" id="UP000515856">
    <property type="component" value="Chromosome"/>
</dbReference>